<evidence type="ECO:0000313" key="2">
    <source>
        <dbReference type="EMBL" id="AGF72445.1"/>
    </source>
</evidence>
<keyword evidence="3" id="KW-1185">Reference proteome</keyword>
<dbReference type="EMBL" id="CP003697">
    <property type="protein sequence ID" value="AGF72445.1"/>
    <property type="molecule type" value="Genomic_DNA"/>
</dbReference>
<proteinExistence type="predicted"/>
<evidence type="ECO:0000313" key="3">
    <source>
        <dbReference type="Proteomes" id="UP000011723"/>
    </source>
</evidence>
<dbReference type="KEGG" id="chn:A605_07215"/>
<sequence>MNLIEDAVAVTAGPSERTPLDRLLGNLASEIYHASGLWWLEDSFGWRCAELFTVDVDPDTRVFEIGSAMDWTNLCRDYPLEVTWGIQNTWHACTGRHGKWLIPDWSQVSRDFDAVHPTVPGCLGTAGKVLDLGDGFATLLAGWDPDEAYWLRGGSRPSEESTSWHQREEDNLWVRGTGKLPDPQV</sequence>
<dbReference type="PATRIC" id="fig|1121362.3.peg.1458"/>
<reference evidence="2 3" key="1">
    <citation type="journal article" date="2012" name="Stand. Genomic Sci.">
        <title>Genome sequence of the halotolerant bacterium Corynebacterium halotolerans type strain YIM 70093(T) (= DSM 44683(T)).</title>
        <authorList>
            <person name="Ruckert C."/>
            <person name="Albersmeier A."/>
            <person name="Al-Dilaimi A."/>
            <person name="Niehaus K."/>
            <person name="Szczepanowski R."/>
            <person name="Kalinowski J."/>
        </authorList>
    </citation>
    <scope>NUCLEOTIDE SEQUENCE [LARGE SCALE GENOMIC DNA]</scope>
    <source>
        <strain evidence="2">YIM 70093</strain>
    </source>
</reference>
<protein>
    <submittedName>
        <fullName evidence="2">Uncharacterized protein</fullName>
    </submittedName>
</protein>
<dbReference type="AlphaFoldDB" id="M1NY67"/>
<dbReference type="eggNOG" id="ENOG5031JT7">
    <property type="taxonomic scope" value="Bacteria"/>
</dbReference>
<accession>M1NY67</accession>
<name>M1NY67_9CORY</name>
<dbReference type="OrthoDB" id="4700192at2"/>
<evidence type="ECO:0000256" key="1">
    <source>
        <dbReference type="SAM" id="MobiDB-lite"/>
    </source>
</evidence>
<dbReference type="Proteomes" id="UP000011723">
    <property type="component" value="Chromosome"/>
</dbReference>
<dbReference type="RefSeq" id="WP_015400864.1">
    <property type="nucleotide sequence ID" value="NC_020302.1"/>
</dbReference>
<dbReference type="HOGENOM" id="CLU_1458984_0_0_11"/>
<organism evidence="2 3">
    <name type="scientific">Corynebacterium halotolerans YIM 70093 = DSM 44683</name>
    <dbReference type="NCBI Taxonomy" id="1121362"/>
    <lineage>
        <taxon>Bacteria</taxon>
        <taxon>Bacillati</taxon>
        <taxon>Actinomycetota</taxon>
        <taxon>Actinomycetes</taxon>
        <taxon>Mycobacteriales</taxon>
        <taxon>Corynebacteriaceae</taxon>
        <taxon>Corynebacterium</taxon>
    </lineage>
</organism>
<gene>
    <name evidence="2" type="ORF">A605_07215</name>
</gene>
<dbReference type="STRING" id="1121362.A605_07215"/>
<feature type="region of interest" description="Disordered" evidence="1">
    <location>
        <begin position="154"/>
        <end position="185"/>
    </location>
</feature>